<dbReference type="Pfam" id="PF13802">
    <property type="entry name" value="Gal_mutarotas_2"/>
    <property type="match status" value="1"/>
</dbReference>
<dbReference type="eggNOG" id="COG1501">
    <property type="taxonomic scope" value="Bacteria"/>
</dbReference>
<proteinExistence type="inferred from homology"/>
<evidence type="ECO:0000313" key="7">
    <source>
        <dbReference type="Proteomes" id="UP000185494"/>
    </source>
</evidence>
<accession>A0A1L7ALM0</accession>
<gene>
    <name evidence="6" type="ORF">RGI145_20255</name>
</gene>
<dbReference type="Gene3D" id="2.60.40.1760">
    <property type="entry name" value="glycosyl hydrolase (family 31)"/>
    <property type="match status" value="1"/>
</dbReference>
<evidence type="ECO:0000259" key="5">
    <source>
        <dbReference type="Pfam" id="PF21365"/>
    </source>
</evidence>
<dbReference type="GO" id="GO:0030246">
    <property type="term" value="F:carbohydrate binding"/>
    <property type="evidence" value="ECO:0007669"/>
    <property type="project" value="InterPro"/>
</dbReference>
<name>A0A1L7ALM0_9PROT</name>
<sequence>MKALTKGRYIGRDGHWAVFEVAERLGRLSAQIRIAMPERDMGRVALKGAEGYRLDRGWSIAPGGLEPPYEGRPREDLSGFSCPPVTVEEGEGSVALSAEGGLTARVTLEPFGIAWHRPGEAEPFLADRPTQAYAVSPRTGALQHFMLRHEGEGHYGLGDKAGPVDHTGRRFRIDAVDPCGFDAELSDPLYKMVPFFIVDGPRGAHGVYYDNLAVAEVDLGCTIDNYHGLFRSYAAQDGDLDYTVLAGPGVPDVVRRFSWMVGGQAFPPKWTLGFATTSMAIADADDADAQIQDYIDRCREEGIACSSFHFGSGYTSINGKRYAFNWNRSKFPDPAATMRRLKEAGMQPVTNLKPCLLDDHPRLAETLEGGFLVQDGDTGQPAVAQFWDGLGYHLDFTHPQGRAWWRDGLETALLDYGVTTVWNDNNEYEIWDEDALVDGDGRPYRQSLARPAQALLMTKLSHETQQARTPDKRIYAVTRGGCAGIARYGQSWTGDNETAWKTLRFNLAQGITMSLSGMYNTGHDVGGFHGPSPGPELFCRFVEFCSLWPRFVMNSWNTDGIVNLPWMHPEVLPQVREAMALRYRLMPYLYTQMWRAAAENEPVVRPTFYDFPGDPRCKGQDDVFMLGADLLVAPVLEEGAVSRRLYLPNHPGGWHDFRTGEAFPGGEEITVEAPLGHLPVFVRAGAMVPVSGQLDRVDPASDAERSLLVFGEGEGEAVLYEDDGDTMAWRESGLRLHVSRREEGGETVLGLRTEGSHRPAFTEVKLQRVGPGTPIRASGGEGSLRL</sequence>
<feature type="domain" description="Glycoside hydrolase family 31 TIM barrel" evidence="3">
    <location>
        <begin position="265"/>
        <end position="592"/>
    </location>
</feature>
<evidence type="ECO:0000259" key="4">
    <source>
        <dbReference type="Pfam" id="PF13802"/>
    </source>
</evidence>
<reference evidence="6 7" key="1">
    <citation type="submission" date="2016-05" db="EMBL/GenBank/DDBJ databases">
        <title>Complete Genome and Methylome Analysis of Psychrotrophic Bacterial Isolates from Antarctic Lake Untersee.</title>
        <authorList>
            <person name="Fomenkov A."/>
            <person name="Akimov V.N."/>
            <person name="Vasilyeva L.V."/>
            <person name="Andersen D."/>
            <person name="Vincze T."/>
            <person name="Roberts R.J."/>
        </authorList>
    </citation>
    <scope>NUCLEOTIDE SEQUENCE [LARGE SCALE GENOMIC DNA]</scope>
    <source>
        <strain evidence="6 7">U14-5</strain>
    </source>
</reference>
<keyword evidence="2" id="KW-0378">Hydrolase</keyword>
<dbReference type="InterPro" id="IPR000322">
    <property type="entry name" value="Glyco_hydro_31_TIM"/>
</dbReference>
<dbReference type="Pfam" id="PF01055">
    <property type="entry name" value="Glyco_hydro_31_2nd"/>
    <property type="match status" value="1"/>
</dbReference>
<dbReference type="STRING" id="257708.RGI145_20255"/>
<dbReference type="InterPro" id="IPR048395">
    <property type="entry name" value="Glyco_hydro_31_C"/>
</dbReference>
<dbReference type="EMBL" id="CP015584">
    <property type="protein sequence ID" value="APT59665.1"/>
    <property type="molecule type" value="Genomic_DNA"/>
</dbReference>
<dbReference type="GO" id="GO:0005975">
    <property type="term" value="P:carbohydrate metabolic process"/>
    <property type="evidence" value="ECO:0007669"/>
    <property type="project" value="InterPro"/>
</dbReference>
<evidence type="ECO:0000256" key="1">
    <source>
        <dbReference type="ARBA" id="ARBA00007806"/>
    </source>
</evidence>
<dbReference type="InterPro" id="IPR011013">
    <property type="entry name" value="Gal_mutarotase_sf_dom"/>
</dbReference>
<dbReference type="Pfam" id="PF21365">
    <property type="entry name" value="Glyco_hydro_31_3rd"/>
    <property type="match status" value="1"/>
</dbReference>
<dbReference type="CDD" id="cd14752">
    <property type="entry name" value="GH31_N"/>
    <property type="match status" value="1"/>
</dbReference>
<feature type="domain" description="Glycosyl hydrolase family 31 C-terminal" evidence="5">
    <location>
        <begin position="601"/>
        <end position="687"/>
    </location>
</feature>
<protein>
    <submittedName>
        <fullName evidence="6">Alpha-glucosidase</fullName>
    </submittedName>
</protein>
<dbReference type="SUPFAM" id="SSF51011">
    <property type="entry name" value="Glycosyl hydrolase domain"/>
    <property type="match status" value="1"/>
</dbReference>
<dbReference type="InterPro" id="IPR013780">
    <property type="entry name" value="Glyco_hydro_b"/>
</dbReference>
<dbReference type="PANTHER" id="PTHR22762:SF165">
    <property type="entry name" value="PUTATIVE (AFU_ORTHOLOGUE AFUA_1G06560)-RELATED"/>
    <property type="match status" value="1"/>
</dbReference>
<dbReference type="KEGG" id="rgi:RGI145_20255"/>
<evidence type="ECO:0000313" key="6">
    <source>
        <dbReference type="EMBL" id="APT59665.1"/>
    </source>
</evidence>
<dbReference type="SUPFAM" id="SSF51445">
    <property type="entry name" value="(Trans)glycosidases"/>
    <property type="match status" value="1"/>
</dbReference>
<dbReference type="SUPFAM" id="SSF74650">
    <property type="entry name" value="Galactose mutarotase-like"/>
    <property type="match status" value="1"/>
</dbReference>
<evidence type="ECO:0000259" key="3">
    <source>
        <dbReference type="Pfam" id="PF01055"/>
    </source>
</evidence>
<dbReference type="Gene3D" id="3.20.20.80">
    <property type="entry name" value="Glycosidases"/>
    <property type="match status" value="1"/>
</dbReference>
<comment type="similarity">
    <text evidence="1 2">Belongs to the glycosyl hydrolase 31 family.</text>
</comment>
<keyword evidence="2" id="KW-0326">Glycosidase</keyword>
<dbReference type="CDD" id="cd06599">
    <property type="entry name" value="GH31_glycosidase_Aec37"/>
    <property type="match status" value="1"/>
</dbReference>
<dbReference type="Proteomes" id="UP000185494">
    <property type="component" value="Chromosome 2"/>
</dbReference>
<dbReference type="GO" id="GO:0004553">
    <property type="term" value="F:hydrolase activity, hydrolyzing O-glycosyl compounds"/>
    <property type="evidence" value="ECO:0007669"/>
    <property type="project" value="InterPro"/>
</dbReference>
<organism evidence="6 7">
    <name type="scientific">Roseomonas gilardii</name>
    <dbReference type="NCBI Taxonomy" id="257708"/>
    <lineage>
        <taxon>Bacteria</taxon>
        <taxon>Pseudomonadati</taxon>
        <taxon>Pseudomonadota</taxon>
        <taxon>Alphaproteobacteria</taxon>
        <taxon>Acetobacterales</taxon>
        <taxon>Roseomonadaceae</taxon>
        <taxon>Roseomonas</taxon>
    </lineage>
</organism>
<feature type="domain" description="Glycoside hydrolase family 31 N-terminal" evidence="4">
    <location>
        <begin position="32"/>
        <end position="218"/>
    </location>
</feature>
<dbReference type="InterPro" id="IPR025887">
    <property type="entry name" value="Glyco_hydro_31_N_dom"/>
</dbReference>
<dbReference type="RefSeq" id="WP_075800375.1">
    <property type="nucleotide sequence ID" value="NZ_CP015584.1"/>
</dbReference>
<dbReference type="Gene3D" id="2.60.40.1180">
    <property type="entry name" value="Golgi alpha-mannosidase II"/>
    <property type="match status" value="2"/>
</dbReference>
<dbReference type="PANTHER" id="PTHR22762">
    <property type="entry name" value="ALPHA-GLUCOSIDASE"/>
    <property type="match status" value="1"/>
</dbReference>
<dbReference type="InterPro" id="IPR017853">
    <property type="entry name" value="GH"/>
</dbReference>
<dbReference type="AlphaFoldDB" id="A0A1L7ALM0"/>
<evidence type="ECO:0000256" key="2">
    <source>
        <dbReference type="RuleBase" id="RU361185"/>
    </source>
</evidence>